<dbReference type="SUPFAM" id="SSF54814">
    <property type="entry name" value="Prokaryotic type KH domain (KH-domain type II)"/>
    <property type="match status" value="1"/>
</dbReference>
<organism evidence="1">
    <name type="scientific">marine sediment metagenome</name>
    <dbReference type="NCBI Taxonomy" id="412755"/>
    <lineage>
        <taxon>unclassified sequences</taxon>
        <taxon>metagenomes</taxon>
        <taxon>ecological metagenomes</taxon>
    </lineage>
</organism>
<dbReference type="GO" id="GO:0003723">
    <property type="term" value="F:RNA binding"/>
    <property type="evidence" value="ECO:0007669"/>
    <property type="project" value="InterPro"/>
</dbReference>
<gene>
    <name evidence="1" type="ORF">S01H4_36600</name>
</gene>
<comment type="caution">
    <text evidence="1">The sequence shown here is derived from an EMBL/GenBank/DDBJ whole genome shotgun (WGS) entry which is preliminary data.</text>
</comment>
<feature type="non-terminal residue" evidence="1">
    <location>
        <position position="1"/>
    </location>
</feature>
<dbReference type="InterPro" id="IPR009019">
    <property type="entry name" value="KH_sf_prok-type"/>
</dbReference>
<protein>
    <recommendedName>
        <fullName evidence="2">K Homology domain-containing protein</fullName>
    </recommendedName>
</protein>
<accession>X1CBF0</accession>
<proteinExistence type="predicted"/>
<evidence type="ECO:0008006" key="2">
    <source>
        <dbReference type="Google" id="ProtNLM"/>
    </source>
</evidence>
<dbReference type="EMBL" id="BART01019583">
    <property type="protein sequence ID" value="GAG93653.1"/>
    <property type="molecule type" value="Genomic_DNA"/>
</dbReference>
<name>X1CBF0_9ZZZZ</name>
<sequence>GGYILSEESMRLKTEREIFKLAKESKSEAFLIELNSGVAAMVIGQGGENVKKLENITNKYISNY</sequence>
<dbReference type="AlphaFoldDB" id="X1CBF0"/>
<evidence type="ECO:0000313" key="1">
    <source>
        <dbReference type="EMBL" id="GAG93653.1"/>
    </source>
</evidence>
<reference evidence="1" key="1">
    <citation type="journal article" date="2014" name="Front. Microbiol.">
        <title>High frequency of phylogenetically diverse reductive dehalogenase-homologous genes in deep subseafloor sedimentary metagenomes.</title>
        <authorList>
            <person name="Kawai M."/>
            <person name="Futagami T."/>
            <person name="Toyoda A."/>
            <person name="Takaki Y."/>
            <person name="Nishi S."/>
            <person name="Hori S."/>
            <person name="Arai W."/>
            <person name="Tsubouchi T."/>
            <person name="Morono Y."/>
            <person name="Uchiyama I."/>
            <person name="Ito T."/>
            <person name="Fujiyama A."/>
            <person name="Inagaki F."/>
            <person name="Takami H."/>
        </authorList>
    </citation>
    <scope>NUCLEOTIDE SEQUENCE</scope>
    <source>
        <strain evidence="1">Expedition CK06-06</strain>
    </source>
</reference>